<sequence>MDDEDYFHTYVLENGEIYGAYRDRKLSAYTFLTYPKLSESNLGREFGVPEEELSQVAFLEGTVVHESVRGLGLQRYFHRLREQRAMENGCRYLYSTVHPNNHASIRNLESEGFTHQFTRPMYGGKPRHCYVKHL</sequence>
<dbReference type="EMBL" id="CP091430">
    <property type="protein sequence ID" value="UVI29323.1"/>
    <property type="molecule type" value="Genomic_DNA"/>
</dbReference>
<dbReference type="Gene3D" id="3.40.630.30">
    <property type="match status" value="1"/>
</dbReference>
<dbReference type="SUPFAM" id="SSF55729">
    <property type="entry name" value="Acyl-CoA N-acyltransferases (Nat)"/>
    <property type="match status" value="1"/>
</dbReference>
<organism evidence="2 3">
    <name type="scientific">Paenibacillus spongiae</name>
    <dbReference type="NCBI Taxonomy" id="2909671"/>
    <lineage>
        <taxon>Bacteria</taxon>
        <taxon>Bacillati</taxon>
        <taxon>Bacillota</taxon>
        <taxon>Bacilli</taxon>
        <taxon>Bacillales</taxon>
        <taxon>Paenibacillaceae</taxon>
        <taxon>Paenibacillus</taxon>
    </lineage>
</organism>
<dbReference type="RefSeq" id="WP_258385412.1">
    <property type="nucleotide sequence ID" value="NZ_CP091430.1"/>
</dbReference>
<feature type="domain" description="N-acetyltransferase" evidence="1">
    <location>
        <begin position="1"/>
        <end position="134"/>
    </location>
</feature>
<dbReference type="InterPro" id="IPR000182">
    <property type="entry name" value="GNAT_dom"/>
</dbReference>
<dbReference type="Pfam" id="PF00583">
    <property type="entry name" value="Acetyltransf_1"/>
    <property type="match status" value="1"/>
</dbReference>
<reference evidence="2" key="1">
    <citation type="submission" date="2022-01" db="EMBL/GenBank/DDBJ databases">
        <title>Paenibacillus spongiae sp. nov., isolated from marine sponge.</title>
        <authorList>
            <person name="Li Z."/>
            <person name="Zhang M."/>
        </authorList>
    </citation>
    <scope>NUCLEOTIDE SEQUENCE</scope>
    <source>
        <strain evidence="2">PHS-Z3</strain>
    </source>
</reference>
<evidence type="ECO:0000313" key="3">
    <source>
        <dbReference type="Proteomes" id="UP001057877"/>
    </source>
</evidence>
<keyword evidence="3" id="KW-1185">Reference proteome</keyword>
<dbReference type="PROSITE" id="PS51186">
    <property type="entry name" value="GNAT"/>
    <property type="match status" value="1"/>
</dbReference>
<dbReference type="InterPro" id="IPR016181">
    <property type="entry name" value="Acyl_CoA_acyltransferase"/>
</dbReference>
<evidence type="ECO:0000313" key="2">
    <source>
        <dbReference type="EMBL" id="UVI29323.1"/>
    </source>
</evidence>
<gene>
    <name evidence="2" type="ORF">L1F29_28490</name>
</gene>
<protein>
    <submittedName>
        <fullName evidence="2">GNAT family N-acetyltransferase</fullName>
    </submittedName>
</protein>
<name>A0ABY5SAJ7_9BACL</name>
<proteinExistence type="predicted"/>
<evidence type="ECO:0000259" key="1">
    <source>
        <dbReference type="PROSITE" id="PS51186"/>
    </source>
</evidence>
<accession>A0ABY5SAJ7</accession>
<dbReference type="Proteomes" id="UP001057877">
    <property type="component" value="Chromosome"/>
</dbReference>